<dbReference type="Proteomes" id="UP000886124">
    <property type="component" value="Unassembled WGS sequence"/>
</dbReference>
<dbReference type="Pfam" id="PF21857">
    <property type="entry name" value="DUF6913"/>
    <property type="match status" value="1"/>
</dbReference>
<evidence type="ECO:0000313" key="1">
    <source>
        <dbReference type="EMBL" id="HHJ53137.1"/>
    </source>
</evidence>
<name>A0A7V5PQ00_CALAY</name>
<proteinExistence type="predicted"/>
<organism evidence="1">
    <name type="scientific">Caldithrix abyssi</name>
    <dbReference type="NCBI Taxonomy" id="187145"/>
    <lineage>
        <taxon>Bacteria</taxon>
        <taxon>Pseudomonadati</taxon>
        <taxon>Calditrichota</taxon>
        <taxon>Calditrichia</taxon>
        <taxon>Calditrichales</taxon>
        <taxon>Calditrichaceae</taxon>
        <taxon>Caldithrix</taxon>
    </lineage>
</organism>
<comment type="caution">
    <text evidence="1">The sequence shown here is derived from an EMBL/GenBank/DDBJ whole genome shotgun (WGS) entry which is preliminary data.</text>
</comment>
<protein>
    <submittedName>
        <fullName evidence="1">Uncharacterized protein</fullName>
    </submittedName>
</protein>
<reference evidence="1" key="1">
    <citation type="journal article" date="2020" name="mSystems">
        <title>Genome- and Community-Level Interaction Insights into Carbon Utilization and Element Cycling Functions of Hydrothermarchaeota in Hydrothermal Sediment.</title>
        <authorList>
            <person name="Zhou Z."/>
            <person name="Liu Y."/>
            <person name="Xu W."/>
            <person name="Pan J."/>
            <person name="Luo Z.H."/>
            <person name="Li M."/>
        </authorList>
    </citation>
    <scope>NUCLEOTIDE SEQUENCE [LARGE SCALE GENOMIC DNA]</scope>
    <source>
        <strain evidence="1">HyVt-527</strain>
    </source>
</reference>
<dbReference type="InterPro" id="IPR054207">
    <property type="entry name" value="DUF6913"/>
</dbReference>
<gene>
    <name evidence="1" type="ORF">ENJ89_08080</name>
</gene>
<sequence>MFNAFKELILDKYIHFRLKLFGNITKSIDFPKALRATRNILIMIPEDSEYKQEVQEFTARLYDVFNQAAVSTFERKNFRKNDGNWFGLPADKYLRLFQEADIDLIIDLNPKHDKLCAYIAALSGAPLRMTIGSGAFEYVYNMQLRQDAGKPLKEKLKNTLNYLKTFTTNA</sequence>
<dbReference type="AlphaFoldDB" id="A0A7V5PQ00"/>
<dbReference type="EMBL" id="DROD01000519">
    <property type="protein sequence ID" value="HHJ53137.1"/>
    <property type="molecule type" value="Genomic_DNA"/>
</dbReference>
<accession>A0A7V5PQ00</accession>